<gene>
    <name evidence="3" type="ORF">PROFUN_00415</name>
</gene>
<organism evidence="3 4">
    <name type="scientific">Planoprotostelium fungivorum</name>
    <dbReference type="NCBI Taxonomy" id="1890364"/>
    <lineage>
        <taxon>Eukaryota</taxon>
        <taxon>Amoebozoa</taxon>
        <taxon>Evosea</taxon>
        <taxon>Variosea</taxon>
        <taxon>Cavosteliida</taxon>
        <taxon>Cavosteliaceae</taxon>
        <taxon>Planoprotostelium</taxon>
    </lineage>
</organism>
<sequence>ECTSKTMSLELQLEEMFKTIEQKDKFITKQMMSLRKYMAHDIACFTFQVQQAGKRCVSVKLREKCVESMFLADDSRNTTLKAHKAHTTLKAHKAHTTLKAHKAHNNACLTTLWFSKQAETQHSRPTHMPSLASASMRHRLLSFSVQQFPPNLYKACSEHIKAYKCFAENLQTDHRKQAFKLRVWGRRLTPILALTVFSVCLMDLGRTLLNNFKLVTLDFDDTMPRRQTLTLNFASSSHFYLALAELLNLAFNFVCPLCPAFVDWTNWMPECNTAFNKLKKAFLDAGFVCHYDEHYPIRLETNASDFTIGGVIQQPFPEGIQPRIWSRKLTGAKLNYNVHDKELLAVVECCKAWYHWLMGSSDTTIFTD</sequence>
<evidence type="ECO:0000259" key="2">
    <source>
        <dbReference type="Pfam" id="PF17919"/>
    </source>
</evidence>
<feature type="non-terminal residue" evidence="3">
    <location>
        <position position="1"/>
    </location>
</feature>
<dbReference type="Proteomes" id="UP000241769">
    <property type="component" value="Unassembled WGS sequence"/>
</dbReference>
<dbReference type="PANTHER" id="PTHR37984:SF5">
    <property type="entry name" value="PROTEIN NYNRIN-LIKE"/>
    <property type="match status" value="1"/>
</dbReference>
<dbReference type="STRING" id="1890364.A0A2P6NYB7"/>
<protein>
    <submittedName>
        <fullName evidence="3">Putative gag/polymerase/env polyprotein</fullName>
    </submittedName>
</protein>
<dbReference type="InterPro" id="IPR050951">
    <property type="entry name" value="Retrovirus_Pol_polyprotein"/>
</dbReference>
<proteinExistence type="predicted"/>
<dbReference type="OrthoDB" id="3030356at2759"/>
<dbReference type="GO" id="GO:0003824">
    <property type="term" value="F:catalytic activity"/>
    <property type="evidence" value="ECO:0007669"/>
    <property type="project" value="UniProtKB-KW"/>
</dbReference>
<dbReference type="Pfam" id="PF17919">
    <property type="entry name" value="RT_RNaseH_2"/>
    <property type="match status" value="1"/>
</dbReference>
<keyword evidence="1" id="KW-0511">Multifunctional enzyme</keyword>
<feature type="domain" description="Reverse transcriptase/retrotransposon-derived protein RNase H-like" evidence="2">
    <location>
        <begin position="267"/>
        <end position="361"/>
    </location>
</feature>
<dbReference type="EMBL" id="MDYQ01000007">
    <property type="protein sequence ID" value="PRP88947.1"/>
    <property type="molecule type" value="Genomic_DNA"/>
</dbReference>
<dbReference type="SUPFAM" id="SSF56672">
    <property type="entry name" value="DNA/RNA polymerases"/>
    <property type="match status" value="1"/>
</dbReference>
<evidence type="ECO:0000313" key="3">
    <source>
        <dbReference type="EMBL" id="PRP88947.1"/>
    </source>
</evidence>
<keyword evidence="4" id="KW-1185">Reference proteome</keyword>
<evidence type="ECO:0000256" key="1">
    <source>
        <dbReference type="ARBA" id="ARBA00023268"/>
    </source>
</evidence>
<evidence type="ECO:0000313" key="4">
    <source>
        <dbReference type="Proteomes" id="UP000241769"/>
    </source>
</evidence>
<reference evidence="3 4" key="1">
    <citation type="journal article" date="2018" name="Genome Biol. Evol.">
        <title>Multiple Roots of Fruiting Body Formation in Amoebozoa.</title>
        <authorList>
            <person name="Hillmann F."/>
            <person name="Forbes G."/>
            <person name="Novohradska S."/>
            <person name="Ferling I."/>
            <person name="Riege K."/>
            <person name="Groth M."/>
            <person name="Westermann M."/>
            <person name="Marz M."/>
            <person name="Spaller T."/>
            <person name="Winckler T."/>
            <person name="Schaap P."/>
            <person name="Glockner G."/>
        </authorList>
    </citation>
    <scope>NUCLEOTIDE SEQUENCE [LARGE SCALE GENOMIC DNA]</scope>
    <source>
        <strain evidence="3 4">Jena</strain>
    </source>
</reference>
<accession>A0A2P6NYB7</accession>
<name>A0A2P6NYB7_9EUKA</name>
<comment type="caution">
    <text evidence="3">The sequence shown here is derived from an EMBL/GenBank/DDBJ whole genome shotgun (WGS) entry which is preliminary data.</text>
</comment>
<dbReference type="InterPro" id="IPR043502">
    <property type="entry name" value="DNA/RNA_pol_sf"/>
</dbReference>
<dbReference type="AlphaFoldDB" id="A0A2P6NYB7"/>
<dbReference type="InParanoid" id="A0A2P6NYB7"/>
<dbReference type="PANTHER" id="PTHR37984">
    <property type="entry name" value="PROTEIN CBG26694"/>
    <property type="match status" value="1"/>
</dbReference>
<dbReference type="InterPro" id="IPR041577">
    <property type="entry name" value="RT_RNaseH_2"/>
</dbReference>